<keyword evidence="1" id="KW-0175">Coiled coil</keyword>
<evidence type="ECO:0000313" key="2">
    <source>
        <dbReference type="EMBL" id="PHT28776.1"/>
    </source>
</evidence>
<dbReference type="AlphaFoldDB" id="A0A2G2V718"/>
<name>A0A2G2V718_CAPBA</name>
<proteinExistence type="predicted"/>
<sequence length="238" mass="26764">MEKIPLLCPVHSKASSFSASSDARLSSCRKEQNTIPSLRKALKDVAMEKDAAVVAREDLSALLRTIKKRLKEVEEEQYRAEEDAAALRAELNSLQQQAMTSPVSGLTSMNFPPDHMHAMEKELANLKSQLEQVTLLRQQEKQQLTEEKAHVSALSSQKQDLEEKLAVMSKKILQLQAFNSAVKASVLESRFSKIQDKGMVRMDRKEQKCHHLEIFQQEINGADRSDTTGGIYDDLQQG</sequence>
<reference evidence="3" key="2">
    <citation type="journal article" date="2017" name="J. Anim. Genet.">
        <title>Multiple reference genome sequences of hot pepper reveal the massive evolution of plant disease resistance genes by retroduplication.</title>
        <authorList>
            <person name="Kim S."/>
            <person name="Park J."/>
            <person name="Yeom S.-I."/>
            <person name="Kim Y.-M."/>
            <person name="Seo E."/>
            <person name="Kim K.-T."/>
            <person name="Kim M.-S."/>
            <person name="Lee J.M."/>
            <person name="Cheong K."/>
            <person name="Shin H.-S."/>
            <person name="Kim S.-B."/>
            <person name="Han K."/>
            <person name="Lee J."/>
            <person name="Park M."/>
            <person name="Lee H.-A."/>
            <person name="Lee H.-Y."/>
            <person name="Lee Y."/>
            <person name="Oh S."/>
            <person name="Lee J.H."/>
            <person name="Choi E."/>
            <person name="Choi E."/>
            <person name="Lee S.E."/>
            <person name="Jeon J."/>
            <person name="Kim H."/>
            <person name="Choi G."/>
            <person name="Song H."/>
            <person name="Lee J."/>
            <person name="Lee S.-C."/>
            <person name="Kwon J.-K."/>
            <person name="Lee H.-Y."/>
            <person name="Koo N."/>
            <person name="Hong Y."/>
            <person name="Kim R.W."/>
            <person name="Kang W.-H."/>
            <person name="Huh J.H."/>
            <person name="Kang B.-C."/>
            <person name="Yang T.-J."/>
            <person name="Lee Y.-H."/>
            <person name="Bennetzen J.L."/>
            <person name="Choi D."/>
        </authorList>
    </citation>
    <scope>NUCLEOTIDE SEQUENCE [LARGE SCALE GENOMIC DNA]</scope>
    <source>
        <strain evidence="3">cv. PBC81</strain>
    </source>
</reference>
<organism evidence="2 3">
    <name type="scientific">Capsicum baccatum</name>
    <name type="common">Peruvian pepper</name>
    <dbReference type="NCBI Taxonomy" id="33114"/>
    <lineage>
        <taxon>Eukaryota</taxon>
        <taxon>Viridiplantae</taxon>
        <taxon>Streptophyta</taxon>
        <taxon>Embryophyta</taxon>
        <taxon>Tracheophyta</taxon>
        <taxon>Spermatophyta</taxon>
        <taxon>Magnoliopsida</taxon>
        <taxon>eudicotyledons</taxon>
        <taxon>Gunneridae</taxon>
        <taxon>Pentapetalae</taxon>
        <taxon>asterids</taxon>
        <taxon>lamiids</taxon>
        <taxon>Solanales</taxon>
        <taxon>Solanaceae</taxon>
        <taxon>Solanoideae</taxon>
        <taxon>Capsiceae</taxon>
        <taxon>Capsicum</taxon>
    </lineage>
</organism>
<protein>
    <submittedName>
        <fullName evidence="2">Uncharacterized protein</fullName>
    </submittedName>
</protein>
<keyword evidence="3" id="KW-1185">Reference proteome</keyword>
<dbReference type="EMBL" id="MLFT02000182">
    <property type="protein sequence ID" value="PHT28776.1"/>
    <property type="molecule type" value="Genomic_DNA"/>
</dbReference>
<accession>A0A2G2V718</accession>
<feature type="coiled-coil region" evidence="1">
    <location>
        <begin position="56"/>
        <end position="171"/>
    </location>
</feature>
<dbReference type="STRING" id="33114.A0A2G2V718"/>
<dbReference type="Proteomes" id="UP000224567">
    <property type="component" value="Unassembled WGS sequence"/>
</dbReference>
<evidence type="ECO:0000313" key="3">
    <source>
        <dbReference type="Proteomes" id="UP000224567"/>
    </source>
</evidence>
<dbReference type="OrthoDB" id="2019706at2759"/>
<dbReference type="PANTHER" id="PTHR48163">
    <property type="entry name" value="BNAC02G25670D PROTEIN"/>
    <property type="match status" value="1"/>
</dbReference>
<gene>
    <name evidence="2" type="ORF">CQW23_31626</name>
</gene>
<reference evidence="2 3" key="1">
    <citation type="journal article" date="2017" name="Genome Biol.">
        <title>New reference genome sequences of hot pepper reveal the massive evolution of plant disease-resistance genes by retroduplication.</title>
        <authorList>
            <person name="Kim S."/>
            <person name="Park J."/>
            <person name="Yeom S.I."/>
            <person name="Kim Y.M."/>
            <person name="Seo E."/>
            <person name="Kim K.T."/>
            <person name="Kim M.S."/>
            <person name="Lee J.M."/>
            <person name="Cheong K."/>
            <person name="Shin H.S."/>
            <person name="Kim S.B."/>
            <person name="Han K."/>
            <person name="Lee J."/>
            <person name="Park M."/>
            <person name="Lee H.A."/>
            <person name="Lee H.Y."/>
            <person name="Lee Y."/>
            <person name="Oh S."/>
            <person name="Lee J.H."/>
            <person name="Choi E."/>
            <person name="Choi E."/>
            <person name="Lee S.E."/>
            <person name="Jeon J."/>
            <person name="Kim H."/>
            <person name="Choi G."/>
            <person name="Song H."/>
            <person name="Lee J."/>
            <person name="Lee S.C."/>
            <person name="Kwon J.K."/>
            <person name="Lee H.Y."/>
            <person name="Koo N."/>
            <person name="Hong Y."/>
            <person name="Kim R.W."/>
            <person name="Kang W.H."/>
            <person name="Huh J.H."/>
            <person name="Kang B.C."/>
            <person name="Yang T.J."/>
            <person name="Lee Y.H."/>
            <person name="Bennetzen J.L."/>
            <person name="Choi D."/>
        </authorList>
    </citation>
    <scope>NUCLEOTIDE SEQUENCE [LARGE SCALE GENOMIC DNA]</scope>
    <source>
        <strain evidence="3">cv. PBC81</strain>
    </source>
</reference>
<comment type="caution">
    <text evidence="2">The sequence shown here is derived from an EMBL/GenBank/DDBJ whole genome shotgun (WGS) entry which is preliminary data.</text>
</comment>
<evidence type="ECO:0000256" key="1">
    <source>
        <dbReference type="SAM" id="Coils"/>
    </source>
</evidence>
<dbReference type="PANTHER" id="PTHR48163:SF2">
    <property type="entry name" value="EXPRESSED PROTEIN"/>
    <property type="match status" value="1"/>
</dbReference>